<dbReference type="PANTHER" id="PTHR48170">
    <property type="entry name" value="ZINC FINGER GRF-TYPE DOMAIN-CONTAINING PROTEIN"/>
    <property type="match status" value="1"/>
</dbReference>
<dbReference type="Proteomes" id="UP000823388">
    <property type="component" value="Chromosome 3N"/>
</dbReference>
<gene>
    <name evidence="2" type="ORF">PVAP13_3NG104687</name>
</gene>
<evidence type="ECO:0000256" key="1">
    <source>
        <dbReference type="SAM" id="MobiDB-lite"/>
    </source>
</evidence>
<feature type="region of interest" description="Disordered" evidence="1">
    <location>
        <begin position="82"/>
        <end position="107"/>
    </location>
</feature>
<organism evidence="2 3">
    <name type="scientific">Panicum virgatum</name>
    <name type="common">Blackwell switchgrass</name>
    <dbReference type="NCBI Taxonomy" id="38727"/>
    <lineage>
        <taxon>Eukaryota</taxon>
        <taxon>Viridiplantae</taxon>
        <taxon>Streptophyta</taxon>
        <taxon>Embryophyta</taxon>
        <taxon>Tracheophyta</taxon>
        <taxon>Spermatophyta</taxon>
        <taxon>Magnoliopsida</taxon>
        <taxon>Liliopsida</taxon>
        <taxon>Poales</taxon>
        <taxon>Poaceae</taxon>
        <taxon>PACMAD clade</taxon>
        <taxon>Panicoideae</taxon>
        <taxon>Panicodae</taxon>
        <taxon>Paniceae</taxon>
        <taxon>Panicinae</taxon>
        <taxon>Panicum</taxon>
        <taxon>Panicum sect. Hiantes</taxon>
    </lineage>
</organism>
<dbReference type="AlphaFoldDB" id="A0A8T0U169"/>
<comment type="caution">
    <text evidence="2">The sequence shown here is derived from an EMBL/GenBank/DDBJ whole genome shotgun (WGS) entry which is preliminary data.</text>
</comment>
<reference evidence="2" key="1">
    <citation type="submission" date="2020-05" db="EMBL/GenBank/DDBJ databases">
        <title>WGS assembly of Panicum virgatum.</title>
        <authorList>
            <person name="Lovell J.T."/>
            <person name="Jenkins J."/>
            <person name="Shu S."/>
            <person name="Juenger T.E."/>
            <person name="Schmutz J."/>
        </authorList>
    </citation>
    <scope>NUCLEOTIDE SEQUENCE</scope>
    <source>
        <strain evidence="2">AP13</strain>
    </source>
</reference>
<accession>A0A8T0U169</accession>
<dbReference type="EMBL" id="CM029042">
    <property type="protein sequence ID" value="KAG2616047.1"/>
    <property type="molecule type" value="Genomic_DNA"/>
</dbReference>
<feature type="compositionally biased region" description="Basic residues" evidence="1">
    <location>
        <begin position="91"/>
        <end position="101"/>
    </location>
</feature>
<protein>
    <submittedName>
        <fullName evidence="2">Uncharacterized protein</fullName>
    </submittedName>
</protein>
<keyword evidence="3" id="KW-1185">Reference proteome</keyword>
<evidence type="ECO:0000313" key="3">
    <source>
        <dbReference type="Proteomes" id="UP000823388"/>
    </source>
</evidence>
<dbReference type="PANTHER" id="PTHR48170:SF1">
    <property type="entry name" value="ZINC FINGER GRF-TYPE DOMAIN-CONTAINING PROTEIN"/>
    <property type="match status" value="1"/>
</dbReference>
<sequence>MPSRGKSSKPKVAKSKEEKTYNQRYWICENYAFYPTPRQIRVGSMTPPPPCDFERWIDTEIREENKRYLEMCKKWETERLERLEKGSKERRQQKRRGKKNWKGGMLLNEGRRGSKRLSVFAVPKQHWRRIYMH</sequence>
<proteinExistence type="predicted"/>
<evidence type="ECO:0000313" key="2">
    <source>
        <dbReference type="EMBL" id="KAG2616047.1"/>
    </source>
</evidence>
<name>A0A8T0U169_PANVG</name>